<evidence type="ECO:0000256" key="1">
    <source>
        <dbReference type="SAM" id="MobiDB-lite"/>
    </source>
</evidence>
<proteinExistence type="predicted"/>
<accession>A0ABR4CVP2</accession>
<dbReference type="EMBL" id="JAZHXI010000002">
    <property type="protein sequence ID" value="KAL2074015.1"/>
    <property type="molecule type" value="Genomic_DNA"/>
</dbReference>
<keyword evidence="3" id="KW-1185">Reference proteome</keyword>
<sequence length="183" mass="20432">MSSCGHSTVFCFLPPTLPFLQDNFPTLVPDLSINRSHLRCRLCDLIDTQAQANIAEAGPPGQETEKDIEKQISELKEAIAEGIETGTESALPRLQKKLNCAVKATDQRIVEAWKAHWAIWGPGEGPDREDEEVWGEEEIEIEFPPEDKEHELYQTVSGSAVKRAAVMSPVQRSEQRPVKKGKK</sequence>
<evidence type="ECO:0000313" key="2">
    <source>
        <dbReference type="EMBL" id="KAL2074015.1"/>
    </source>
</evidence>
<reference evidence="2 3" key="1">
    <citation type="journal article" date="2024" name="Commun. Biol.">
        <title>Comparative genomic analysis of thermophilic fungi reveals convergent evolutionary adaptations and gene losses.</title>
        <authorList>
            <person name="Steindorff A.S."/>
            <person name="Aguilar-Pontes M.V."/>
            <person name="Robinson A.J."/>
            <person name="Andreopoulos B."/>
            <person name="LaButti K."/>
            <person name="Kuo A."/>
            <person name="Mondo S."/>
            <person name="Riley R."/>
            <person name="Otillar R."/>
            <person name="Haridas S."/>
            <person name="Lipzen A."/>
            <person name="Grimwood J."/>
            <person name="Schmutz J."/>
            <person name="Clum A."/>
            <person name="Reid I.D."/>
            <person name="Moisan M.C."/>
            <person name="Butler G."/>
            <person name="Nguyen T.T.M."/>
            <person name="Dewar K."/>
            <person name="Conant G."/>
            <person name="Drula E."/>
            <person name="Henrissat B."/>
            <person name="Hansel C."/>
            <person name="Singer S."/>
            <person name="Hutchinson M.I."/>
            <person name="de Vries R.P."/>
            <person name="Natvig D.O."/>
            <person name="Powell A.J."/>
            <person name="Tsang A."/>
            <person name="Grigoriev I.V."/>
        </authorList>
    </citation>
    <scope>NUCLEOTIDE SEQUENCE [LARGE SCALE GENOMIC DNA]</scope>
    <source>
        <strain evidence="2 3">CBS 494.80</strain>
    </source>
</reference>
<evidence type="ECO:0000313" key="3">
    <source>
        <dbReference type="Proteomes" id="UP001595075"/>
    </source>
</evidence>
<dbReference type="Proteomes" id="UP001595075">
    <property type="component" value="Unassembled WGS sequence"/>
</dbReference>
<name>A0ABR4CVP2_9HELO</name>
<gene>
    <name evidence="2" type="ORF">VTL71DRAFT_7793</name>
</gene>
<organism evidence="2 3">
    <name type="scientific">Oculimacula yallundae</name>
    <dbReference type="NCBI Taxonomy" id="86028"/>
    <lineage>
        <taxon>Eukaryota</taxon>
        <taxon>Fungi</taxon>
        <taxon>Dikarya</taxon>
        <taxon>Ascomycota</taxon>
        <taxon>Pezizomycotina</taxon>
        <taxon>Leotiomycetes</taxon>
        <taxon>Helotiales</taxon>
        <taxon>Ploettnerulaceae</taxon>
        <taxon>Oculimacula</taxon>
    </lineage>
</organism>
<protein>
    <submittedName>
        <fullName evidence="2">Uncharacterized protein</fullName>
    </submittedName>
</protein>
<comment type="caution">
    <text evidence="2">The sequence shown here is derived from an EMBL/GenBank/DDBJ whole genome shotgun (WGS) entry which is preliminary data.</text>
</comment>
<feature type="region of interest" description="Disordered" evidence="1">
    <location>
        <begin position="164"/>
        <end position="183"/>
    </location>
</feature>